<dbReference type="Pfam" id="PF11823">
    <property type="entry name" value="Se_S_carrier"/>
    <property type="match status" value="1"/>
</dbReference>
<dbReference type="Proteomes" id="UP001171751">
    <property type="component" value="Unassembled WGS sequence"/>
</dbReference>
<evidence type="ECO:0000313" key="2">
    <source>
        <dbReference type="EMBL" id="MDO5457961.1"/>
    </source>
</evidence>
<organism evidence="2 3">
    <name type="scientific">Atopococcus tabaci</name>
    <dbReference type="NCBI Taxonomy" id="269774"/>
    <lineage>
        <taxon>Bacteria</taxon>
        <taxon>Bacillati</taxon>
        <taxon>Bacillota</taxon>
        <taxon>Bacilli</taxon>
        <taxon>Lactobacillales</taxon>
        <taxon>Carnobacteriaceae</taxon>
        <taxon>Atopococcus</taxon>
    </lineage>
</organism>
<keyword evidence="3" id="KW-1185">Reference proteome</keyword>
<dbReference type="EMBL" id="JAUNQW010000043">
    <property type="protein sequence ID" value="MDO5457961.1"/>
    <property type="molecule type" value="Genomic_DNA"/>
</dbReference>
<feature type="domain" description="Putative Se/S carrier protein-like" evidence="1">
    <location>
        <begin position="5"/>
        <end position="65"/>
    </location>
</feature>
<dbReference type="InterPro" id="IPR021778">
    <property type="entry name" value="Se/S_carrier-like"/>
</dbReference>
<gene>
    <name evidence="2" type="ORF">Q4F26_06395</name>
</gene>
<name>A0AA43UDE8_9LACT</name>
<accession>A0AA43UDE8</accession>
<dbReference type="AlphaFoldDB" id="A0AA43UDE8"/>
<proteinExistence type="predicted"/>
<comment type="caution">
    <text evidence="2">The sequence shown here is derived from an EMBL/GenBank/DDBJ whole genome shotgun (WGS) entry which is preliminary data.</text>
</comment>
<evidence type="ECO:0000259" key="1">
    <source>
        <dbReference type="Pfam" id="PF11823"/>
    </source>
</evidence>
<protein>
    <submittedName>
        <fullName evidence="2">DUF3343 domain-containing protein</fullName>
    </submittedName>
</protein>
<reference evidence="2" key="1">
    <citation type="submission" date="2023-07" db="EMBL/GenBank/DDBJ databases">
        <title>Between Cages and Wild: Unraveling the Impact of Captivity on Animal Microbiomes and Antimicrobial Resistance.</title>
        <authorList>
            <person name="Schmartz G.P."/>
            <person name="Rehner J."/>
            <person name="Schuff M.J."/>
            <person name="Becker S.L."/>
            <person name="Kravczyk M."/>
            <person name="Gurevich A."/>
            <person name="Francke R."/>
            <person name="Mueller R."/>
            <person name="Keller V."/>
            <person name="Keller A."/>
        </authorList>
    </citation>
    <scope>NUCLEOTIDE SEQUENCE</scope>
    <source>
        <strain evidence="2">S39M_St_73</strain>
    </source>
</reference>
<evidence type="ECO:0000313" key="3">
    <source>
        <dbReference type="Proteomes" id="UP001171751"/>
    </source>
</evidence>
<sequence>MNRLLEFQTREDLMLVENQLSKKNVACKLAASPALIKRGCGLSLKFNAEDVAEVMSIMADLTIRPSFEIYENIRDAAGRSIIRKLASSIKQ</sequence>